<evidence type="ECO:0000313" key="4">
    <source>
        <dbReference type="Proteomes" id="UP001172054"/>
    </source>
</evidence>
<dbReference type="PIRSF" id="PIRSF016578">
    <property type="entry name" value="HsaA"/>
    <property type="match status" value="1"/>
</dbReference>
<dbReference type="InterPro" id="IPR009100">
    <property type="entry name" value="AcylCoA_DH/oxidase_NM_dom_sf"/>
</dbReference>
<sequence>MTLNQQTAVRKTAANRDELIEKARQIGLIAEKHASEAEQNAKLSDVVIEKIREAEFHKLLRPKVYGGQDLDYFTFGEMIRTIAYHSVPAAWLSYFFVIHETWPAFLPKESRDELFNDGGLMADVFAPVGKVTDDGEGYRLSGQWNFCSGVLWSDWIALGAVAKLKDGDAPEYSMYIVHKNDVEIVDNWDTLGLRGTGSNGVLVDNVYIPPNRVFKMARVMAGQGLGKDNYEPEYQIANVPYMQFFLMGFQFIQIGGVERLLDIFQSKTENRIRIFNHGQNEKEAASSQRVLAEMKIQLSSLKGLSNEYLERLTHYQENSMTTLDEEEREKLFAIRGYVSKNAAEMALRVLLTLGGNSIFKTDPTEMFVRDIMTVAVHPTHLYEDSLAAYGKSIFGFKGNPTW</sequence>
<gene>
    <name evidence="3" type="ORF">QWY15_11385</name>
</gene>
<accession>A0ABT8MSL5</accession>
<evidence type="ECO:0000259" key="2">
    <source>
        <dbReference type="Pfam" id="PF08028"/>
    </source>
</evidence>
<dbReference type="PANTHER" id="PTHR43884:SF12">
    <property type="entry name" value="ISOVALERYL-COA DEHYDROGENASE, MITOCHONDRIAL-RELATED"/>
    <property type="match status" value="1"/>
</dbReference>
<protein>
    <submittedName>
        <fullName evidence="3">Acyl-CoA dehydrogenase</fullName>
    </submittedName>
</protein>
<dbReference type="InterPro" id="IPR036250">
    <property type="entry name" value="AcylCo_DH-like_C"/>
</dbReference>
<dbReference type="InterPro" id="IPR046373">
    <property type="entry name" value="Acyl-CoA_Oxase/DH_mid-dom_sf"/>
</dbReference>
<reference evidence="3 4" key="1">
    <citation type="submission" date="2023-06" db="EMBL/GenBank/DDBJ databases">
        <title>Novel species in genus Planococcus.</title>
        <authorList>
            <person name="Ning S."/>
        </authorList>
    </citation>
    <scope>NUCLEOTIDE SEQUENCE [LARGE SCALE GENOMIC DNA]</scope>
    <source>
        <strain evidence="3 4">N064</strain>
    </source>
</reference>
<dbReference type="Gene3D" id="1.20.140.10">
    <property type="entry name" value="Butyryl-CoA Dehydrogenase, subunit A, domain 3"/>
    <property type="match status" value="1"/>
</dbReference>
<dbReference type="EMBL" id="JAUJWW010000004">
    <property type="protein sequence ID" value="MDN7227901.1"/>
    <property type="molecule type" value="Genomic_DNA"/>
</dbReference>
<dbReference type="Gene3D" id="1.10.540.10">
    <property type="entry name" value="Acyl-CoA dehydrogenase/oxidase, N-terminal domain"/>
    <property type="match status" value="1"/>
</dbReference>
<keyword evidence="4" id="KW-1185">Reference proteome</keyword>
<dbReference type="SUPFAM" id="SSF47203">
    <property type="entry name" value="Acyl-CoA dehydrogenase C-terminal domain-like"/>
    <property type="match status" value="1"/>
</dbReference>
<dbReference type="PANTHER" id="PTHR43884">
    <property type="entry name" value="ACYL-COA DEHYDROGENASE"/>
    <property type="match status" value="1"/>
</dbReference>
<name>A0ABT8MSL5_9BACL</name>
<dbReference type="Proteomes" id="UP001172054">
    <property type="component" value="Unassembled WGS sequence"/>
</dbReference>
<proteinExistence type="predicted"/>
<evidence type="ECO:0000313" key="3">
    <source>
        <dbReference type="EMBL" id="MDN7227901.1"/>
    </source>
</evidence>
<evidence type="ECO:0000256" key="1">
    <source>
        <dbReference type="ARBA" id="ARBA00023002"/>
    </source>
</evidence>
<dbReference type="RefSeq" id="WP_301726467.1">
    <property type="nucleotide sequence ID" value="NZ_JAUJWW010000004.1"/>
</dbReference>
<feature type="domain" description="Acyl-CoA dehydrogenase C-terminal" evidence="2">
    <location>
        <begin position="252"/>
        <end position="378"/>
    </location>
</feature>
<dbReference type="Pfam" id="PF08028">
    <property type="entry name" value="Acyl-CoA_dh_2"/>
    <property type="match status" value="1"/>
</dbReference>
<comment type="caution">
    <text evidence="3">The sequence shown here is derived from an EMBL/GenBank/DDBJ whole genome shotgun (WGS) entry which is preliminary data.</text>
</comment>
<dbReference type="SUPFAM" id="SSF56645">
    <property type="entry name" value="Acyl-CoA dehydrogenase NM domain-like"/>
    <property type="match status" value="1"/>
</dbReference>
<dbReference type="InterPro" id="IPR037069">
    <property type="entry name" value="AcylCoA_DH/ox_N_sf"/>
</dbReference>
<organism evidence="3 4">
    <name type="scientific">Planococcus liqunii</name>
    <dbReference type="NCBI Taxonomy" id="3058394"/>
    <lineage>
        <taxon>Bacteria</taxon>
        <taxon>Bacillati</taxon>
        <taxon>Bacillota</taxon>
        <taxon>Bacilli</taxon>
        <taxon>Bacillales</taxon>
        <taxon>Caryophanaceae</taxon>
        <taxon>Planococcus</taxon>
    </lineage>
</organism>
<keyword evidence="1" id="KW-0560">Oxidoreductase</keyword>
<dbReference type="Gene3D" id="2.40.110.10">
    <property type="entry name" value="Butyryl-CoA Dehydrogenase, subunit A, domain 2"/>
    <property type="match status" value="1"/>
</dbReference>
<dbReference type="InterPro" id="IPR013107">
    <property type="entry name" value="Acyl-CoA_DH_C"/>
</dbReference>